<organism evidence="2 3">
    <name type="scientific">Luteimonas composti</name>
    <dbReference type="NCBI Taxonomy" id="398257"/>
    <lineage>
        <taxon>Bacteria</taxon>
        <taxon>Pseudomonadati</taxon>
        <taxon>Pseudomonadota</taxon>
        <taxon>Gammaproteobacteria</taxon>
        <taxon>Lysobacterales</taxon>
        <taxon>Lysobacteraceae</taxon>
        <taxon>Luteimonas</taxon>
    </lineage>
</organism>
<evidence type="ECO:0000313" key="3">
    <source>
        <dbReference type="Proteomes" id="UP001160550"/>
    </source>
</evidence>
<name>A0ABT6MTU2_9GAMM</name>
<comment type="caution">
    <text evidence="2">The sequence shown here is derived from an EMBL/GenBank/DDBJ whole genome shotgun (WGS) entry which is preliminary data.</text>
</comment>
<dbReference type="EMBL" id="JARYGX010000023">
    <property type="protein sequence ID" value="MDH7453845.1"/>
    <property type="molecule type" value="Genomic_DNA"/>
</dbReference>
<dbReference type="Pfam" id="PF11906">
    <property type="entry name" value="DUF3426"/>
    <property type="match status" value="1"/>
</dbReference>
<feature type="compositionally biased region" description="Pro residues" evidence="1">
    <location>
        <begin position="185"/>
        <end position="195"/>
    </location>
</feature>
<sequence>MFINCRHCNALVATDPATDLPPERCPRCAGVLLLPAAANGAAAKATRPVVAQAAPARGEPPAAAAPAAGQDRSGEVPLAARLVVHDHVPAADMARPRTAEAEVARPASVSIATASVVADAPVPPAGGIAGPAAPAGAGGDTATAESSAEPDTVVPAASQAKLERPGTPASLYASAAPGTAADPVPRAPAPTPAPESPSAGDATAVATTSPSPDTSEAPADAAAVTPAPAFGGRRGTRAARNLRAWRQPAALAGLLVLLGVQIVLADRERLAADAQWRPLVSGLCGVLGCSVPPWREPQAFVLLAREVRPHPQRAGVLRASASFRNDARWPQPWPELALTLSDLDGRAVAARVFTPDEYLGAAPASPLLGAGQSVDIALDIQEPSSGTVSYAWDLR</sequence>
<feature type="compositionally biased region" description="Low complexity" evidence="1">
    <location>
        <begin position="206"/>
        <end position="231"/>
    </location>
</feature>
<evidence type="ECO:0000256" key="1">
    <source>
        <dbReference type="SAM" id="MobiDB-lite"/>
    </source>
</evidence>
<feature type="compositionally biased region" description="Low complexity" evidence="1">
    <location>
        <begin position="130"/>
        <end position="147"/>
    </location>
</feature>
<gene>
    <name evidence="2" type="ORF">QF205_12325</name>
</gene>
<accession>A0ABT6MTU2</accession>
<feature type="region of interest" description="Disordered" evidence="1">
    <location>
        <begin position="52"/>
        <end position="72"/>
    </location>
</feature>
<reference evidence="2" key="1">
    <citation type="journal article" date="2007" name="Int. J. Syst. Evol. Microbiol.">
        <title>Luteimonas composti sp. nov., a moderately thermophilic bacterium isolated from food waste.</title>
        <authorList>
            <person name="Young C.C."/>
            <person name="Kampfer P."/>
            <person name="Chen W.M."/>
            <person name="Yen W.S."/>
            <person name="Arun A.B."/>
            <person name="Lai W.A."/>
            <person name="Shen F.T."/>
            <person name="Rekha P.D."/>
            <person name="Lin K.Y."/>
            <person name="Chou J.H."/>
        </authorList>
    </citation>
    <scope>NUCLEOTIDE SEQUENCE</scope>
    <source>
        <strain evidence="2">CC-YY355</strain>
    </source>
</reference>
<proteinExistence type="predicted"/>
<dbReference type="RefSeq" id="WP_280943056.1">
    <property type="nucleotide sequence ID" value="NZ_JARYGX010000023.1"/>
</dbReference>
<dbReference type="InterPro" id="IPR021834">
    <property type="entry name" value="DUF3426"/>
</dbReference>
<reference evidence="2" key="2">
    <citation type="submission" date="2023-04" db="EMBL/GenBank/DDBJ databases">
        <authorList>
            <person name="Sun J.-Q."/>
        </authorList>
    </citation>
    <scope>NUCLEOTIDE SEQUENCE</scope>
    <source>
        <strain evidence="2">CC-YY355</strain>
    </source>
</reference>
<dbReference type="Proteomes" id="UP001160550">
    <property type="component" value="Unassembled WGS sequence"/>
</dbReference>
<protein>
    <submittedName>
        <fullName evidence="2">DUF3426 domain-containing protein</fullName>
    </submittedName>
</protein>
<feature type="compositionally biased region" description="Low complexity" evidence="1">
    <location>
        <begin position="52"/>
        <end position="68"/>
    </location>
</feature>
<keyword evidence="3" id="KW-1185">Reference proteome</keyword>
<feature type="region of interest" description="Disordered" evidence="1">
    <location>
        <begin position="128"/>
        <end position="234"/>
    </location>
</feature>
<evidence type="ECO:0000313" key="2">
    <source>
        <dbReference type="EMBL" id="MDH7453845.1"/>
    </source>
</evidence>